<dbReference type="InterPro" id="IPR000531">
    <property type="entry name" value="Beta-barrel_TonB"/>
</dbReference>
<evidence type="ECO:0000256" key="4">
    <source>
        <dbReference type="ARBA" id="ARBA00022452"/>
    </source>
</evidence>
<evidence type="ECO:0000256" key="3">
    <source>
        <dbReference type="ARBA" id="ARBA00022448"/>
    </source>
</evidence>
<evidence type="ECO:0000256" key="1">
    <source>
        <dbReference type="ARBA" id="ARBA00004571"/>
    </source>
</evidence>
<evidence type="ECO:0000256" key="12">
    <source>
        <dbReference type="SAM" id="SignalP"/>
    </source>
</evidence>
<dbReference type="NCBIfam" id="TIGR01778">
    <property type="entry name" value="TonB-copper"/>
    <property type="match status" value="1"/>
</dbReference>
<evidence type="ECO:0000313" key="15">
    <source>
        <dbReference type="EMBL" id="MFC7420781.1"/>
    </source>
</evidence>
<dbReference type="Pfam" id="PF07715">
    <property type="entry name" value="Plug"/>
    <property type="match status" value="1"/>
</dbReference>
<evidence type="ECO:0000256" key="8">
    <source>
        <dbReference type="ARBA" id="ARBA00023170"/>
    </source>
</evidence>
<evidence type="ECO:0000256" key="2">
    <source>
        <dbReference type="ARBA" id="ARBA00009810"/>
    </source>
</evidence>
<keyword evidence="6 11" id="KW-0798">TonB box</keyword>
<dbReference type="RefSeq" id="WP_380188376.1">
    <property type="nucleotide sequence ID" value="NZ_JBHTBQ010000027.1"/>
</dbReference>
<feature type="domain" description="TonB-dependent receptor-like beta-barrel" evidence="13">
    <location>
        <begin position="192"/>
        <end position="617"/>
    </location>
</feature>
<dbReference type="SUPFAM" id="SSF56935">
    <property type="entry name" value="Porins"/>
    <property type="match status" value="1"/>
</dbReference>
<accession>A0ABW2QYK6</accession>
<gene>
    <name evidence="15" type="ORF">ACFQNF_12970</name>
</gene>
<evidence type="ECO:0000256" key="6">
    <source>
        <dbReference type="ARBA" id="ARBA00023077"/>
    </source>
</evidence>
<dbReference type="Pfam" id="PF00593">
    <property type="entry name" value="TonB_dep_Rec_b-barrel"/>
    <property type="match status" value="1"/>
</dbReference>
<dbReference type="InterPro" id="IPR036942">
    <property type="entry name" value="Beta-barrel_TonB_sf"/>
</dbReference>
<evidence type="ECO:0000259" key="13">
    <source>
        <dbReference type="Pfam" id="PF00593"/>
    </source>
</evidence>
<evidence type="ECO:0000256" key="7">
    <source>
        <dbReference type="ARBA" id="ARBA00023136"/>
    </source>
</evidence>
<sequence length="657" mass="71386">MKKIIVLALSAAFSAHFANAETIQLSPVIVTAPAMQEALKVEFDARNPQQPLPATDGASFLKTIPGMNVIRKGGIDGDPVFRGMAGSRLNILLDGEQILGGCGGRMDPPTAYIFADSYDKVSLLKGPQTVLYGPGNSAGTVLFERKAAAFPQGGIKANAALTVGSFGRFDAMSELATGNGKADVSVIATHSQQDDYKDGNGNAVHSNYQRHSANLTLGWTPDEDTRLQFSATQSDGEAAYADRGMDGSLFARNSLSFKFSKKNISPWLKQIEAQLSHAYIDHVMDNYSLRPYTQGKEMASNPDRLTWGGRMMATLNTSDDSQLKTGLDFQQDEHSLRTGKDYQDKPRIDDARFKNSGIFAEFSYFINEQSRLISGARADFWQANDRRLSSASARQERKEILGSGFVRFEQDISAGTMVYAGLGRSERAPDYWELISKQSADSNSAFNTATEKTSQLDLGAIHHDGPLSLSASTFYNQIDDYILIQSGVPNGRMGTKTISRNVDASTWGGEMGLAYQLSPKLKSELALSFVRGNNQTDHSALAQIPPLESRVNLSWNEANWNVGGLIRAVAAQNRIDLGKGNIVGQDTGSTAGFTIFSLNAAYKPSKNSQLSIGVDNLFDRSYAEHISRAGAMVGGYLQTSKINEPGRTLWLKGQINL</sequence>
<feature type="signal peptide" evidence="12">
    <location>
        <begin position="1"/>
        <end position="20"/>
    </location>
</feature>
<evidence type="ECO:0000256" key="11">
    <source>
        <dbReference type="RuleBase" id="RU003357"/>
    </source>
</evidence>
<dbReference type="PROSITE" id="PS52016">
    <property type="entry name" value="TONB_DEPENDENT_REC_3"/>
    <property type="match status" value="1"/>
</dbReference>
<dbReference type="EMBL" id="JBHTBQ010000027">
    <property type="protein sequence ID" value="MFC7420781.1"/>
    <property type="molecule type" value="Genomic_DNA"/>
</dbReference>
<comment type="caution">
    <text evidence="15">The sequence shown here is derived from an EMBL/GenBank/DDBJ whole genome shotgun (WGS) entry which is preliminary data.</text>
</comment>
<reference evidence="16" key="1">
    <citation type="journal article" date="2019" name="Int. J. Syst. Evol. Microbiol.">
        <title>The Global Catalogue of Microorganisms (GCM) 10K type strain sequencing project: providing services to taxonomists for standard genome sequencing and annotation.</title>
        <authorList>
            <consortium name="The Broad Institute Genomics Platform"/>
            <consortium name="The Broad Institute Genome Sequencing Center for Infectious Disease"/>
            <person name="Wu L."/>
            <person name="Ma J."/>
        </authorList>
    </citation>
    <scope>NUCLEOTIDE SEQUENCE [LARGE SCALE GENOMIC DNA]</scope>
    <source>
        <strain evidence="16">CCUG 62945</strain>
    </source>
</reference>
<feature type="domain" description="TonB-dependent receptor plug" evidence="14">
    <location>
        <begin position="53"/>
        <end position="140"/>
    </location>
</feature>
<evidence type="ECO:0000313" key="16">
    <source>
        <dbReference type="Proteomes" id="UP001596473"/>
    </source>
</evidence>
<dbReference type="InterPro" id="IPR037066">
    <property type="entry name" value="Plug_dom_sf"/>
</dbReference>
<protein>
    <submittedName>
        <fullName evidence="15">TonB-dependent copper receptor</fullName>
    </submittedName>
</protein>
<dbReference type="Gene3D" id="2.170.130.10">
    <property type="entry name" value="TonB-dependent receptor, plug domain"/>
    <property type="match status" value="1"/>
</dbReference>
<dbReference type="InterPro" id="IPR012910">
    <property type="entry name" value="Plug_dom"/>
</dbReference>
<name>A0ABW2QYK6_9NEIS</name>
<dbReference type="PANTHER" id="PTHR30069:SF49">
    <property type="entry name" value="OUTER MEMBRANE PROTEIN C"/>
    <property type="match status" value="1"/>
</dbReference>
<keyword evidence="5 10" id="KW-0812">Transmembrane</keyword>
<dbReference type="Gene3D" id="2.40.170.20">
    <property type="entry name" value="TonB-dependent receptor, beta-barrel domain"/>
    <property type="match status" value="1"/>
</dbReference>
<comment type="subcellular location">
    <subcellularLocation>
        <location evidence="1 10">Cell outer membrane</location>
        <topology evidence="1 10">Multi-pass membrane protein</topology>
    </subcellularLocation>
</comment>
<dbReference type="InterPro" id="IPR039426">
    <property type="entry name" value="TonB-dep_rcpt-like"/>
</dbReference>
<dbReference type="CDD" id="cd01347">
    <property type="entry name" value="ligand_gated_channel"/>
    <property type="match status" value="1"/>
</dbReference>
<comment type="similarity">
    <text evidence="2 10 11">Belongs to the TonB-dependent receptor family.</text>
</comment>
<keyword evidence="3 10" id="KW-0813">Transport</keyword>
<keyword evidence="12" id="KW-0732">Signal</keyword>
<dbReference type="PANTHER" id="PTHR30069">
    <property type="entry name" value="TONB-DEPENDENT OUTER MEMBRANE RECEPTOR"/>
    <property type="match status" value="1"/>
</dbReference>
<evidence type="ECO:0000256" key="5">
    <source>
        <dbReference type="ARBA" id="ARBA00022692"/>
    </source>
</evidence>
<evidence type="ECO:0000256" key="9">
    <source>
        <dbReference type="ARBA" id="ARBA00023237"/>
    </source>
</evidence>
<keyword evidence="4 10" id="KW-1134">Transmembrane beta strand</keyword>
<keyword evidence="7 10" id="KW-0472">Membrane</keyword>
<keyword evidence="8 15" id="KW-0675">Receptor</keyword>
<evidence type="ECO:0000256" key="10">
    <source>
        <dbReference type="PROSITE-ProRule" id="PRU01360"/>
    </source>
</evidence>
<dbReference type="InterPro" id="IPR010100">
    <property type="entry name" value="TonB-dep_Cu_rcpt"/>
</dbReference>
<dbReference type="Proteomes" id="UP001596473">
    <property type="component" value="Unassembled WGS sequence"/>
</dbReference>
<organism evidence="15 16">
    <name type="scientific">Iodobacter arcticus</name>
    <dbReference type="NCBI Taxonomy" id="590593"/>
    <lineage>
        <taxon>Bacteria</taxon>
        <taxon>Pseudomonadati</taxon>
        <taxon>Pseudomonadota</taxon>
        <taxon>Betaproteobacteria</taxon>
        <taxon>Neisseriales</taxon>
        <taxon>Chitinibacteraceae</taxon>
        <taxon>Iodobacter</taxon>
    </lineage>
</organism>
<keyword evidence="16" id="KW-1185">Reference proteome</keyword>
<proteinExistence type="inferred from homology"/>
<evidence type="ECO:0000259" key="14">
    <source>
        <dbReference type="Pfam" id="PF07715"/>
    </source>
</evidence>
<feature type="chain" id="PRO_5045575317" evidence="12">
    <location>
        <begin position="21"/>
        <end position="657"/>
    </location>
</feature>
<keyword evidence="9 10" id="KW-0998">Cell outer membrane</keyword>